<evidence type="ECO:0000256" key="1">
    <source>
        <dbReference type="SAM" id="MobiDB-lite"/>
    </source>
</evidence>
<sequence>MWYLRDQISSVQMESELNMLELEIEKAKEEFGPMEQVQKTPECQIFSLNAYKRREPTSMKLRDTPPEKDSGHKKRQLQNRFWNYVIDLLYYRITV</sequence>
<proteinExistence type="predicted"/>
<dbReference type="OrthoDB" id="2408826at2759"/>
<organism evidence="2 3">
    <name type="scientific">Diversispora epigaea</name>
    <dbReference type="NCBI Taxonomy" id="1348612"/>
    <lineage>
        <taxon>Eukaryota</taxon>
        <taxon>Fungi</taxon>
        <taxon>Fungi incertae sedis</taxon>
        <taxon>Mucoromycota</taxon>
        <taxon>Glomeromycotina</taxon>
        <taxon>Glomeromycetes</taxon>
        <taxon>Diversisporales</taxon>
        <taxon>Diversisporaceae</taxon>
        <taxon>Diversispora</taxon>
    </lineage>
</organism>
<keyword evidence="3" id="KW-1185">Reference proteome</keyword>
<dbReference type="EMBL" id="PQFF01000298">
    <property type="protein sequence ID" value="RHZ64195.1"/>
    <property type="molecule type" value="Genomic_DNA"/>
</dbReference>
<reference evidence="2 3" key="1">
    <citation type="submission" date="2018-08" db="EMBL/GenBank/DDBJ databases">
        <title>Genome and evolution of the arbuscular mycorrhizal fungus Diversispora epigaea (formerly Glomus versiforme) and its bacterial endosymbionts.</title>
        <authorList>
            <person name="Sun X."/>
            <person name="Fei Z."/>
            <person name="Harrison M."/>
        </authorList>
    </citation>
    <scope>NUCLEOTIDE SEQUENCE [LARGE SCALE GENOMIC DNA]</scope>
    <source>
        <strain evidence="2 3">IT104</strain>
    </source>
</reference>
<evidence type="ECO:0000313" key="2">
    <source>
        <dbReference type="EMBL" id="RHZ64195.1"/>
    </source>
</evidence>
<accession>A0A397HM19</accession>
<gene>
    <name evidence="2" type="ORF">Glove_326g143</name>
</gene>
<comment type="caution">
    <text evidence="2">The sequence shown here is derived from an EMBL/GenBank/DDBJ whole genome shotgun (WGS) entry which is preliminary data.</text>
</comment>
<evidence type="ECO:0000313" key="3">
    <source>
        <dbReference type="Proteomes" id="UP000266861"/>
    </source>
</evidence>
<protein>
    <submittedName>
        <fullName evidence="2">Uncharacterized protein</fullName>
    </submittedName>
</protein>
<name>A0A397HM19_9GLOM</name>
<dbReference type="Proteomes" id="UP000266861">
    <property type="component" value="Unassembled WGS sequence"/>
</dbReference>
<feature type="compositionally biased region" description="Basic and acidic residues" evidence="1">
    <location>
        <begin position="55"/>
        <end position="70"/>
    </location>
</feature>
<dbReference type="AlphaFoldDB" id="A0A397HM19"/>
<feature type="region of interest" description="Disordered" evidence="1">
    <location>
        <begin position="55"/>
        <end position="74"/>
    </location>
</feature>